<dbReference type="RefSeq" id="WP_015758351.1">
    <property type="nucleotide sequence ID" value="NC_013216.1"/>
</dbReference>
<dbReference type="STRING" id="485916.Dtox_2895"/>
<dbReference type="InterPro" id="IPR022452">
    <property type="entry name" value="MqsA"/>
</dbReference>
<evidence type="ECO:0000259" key="1">
    <source>
        <dbReference type="Pfam" id="PF13274"/>
    </source>
</evidence>
<evidence type="ECO:0000313" key="3">
    <source>
        <dbReference type="Proteomes" id="UP000002217"/>
    </source>
</evidence>
<reference evidence="2 3" key="1">
    <citation type="journal article" date="2009" name="Stand. Genomic Sci.">
        <title>Complete genome sequence of Desulfotomaculum acetoxidans type strain (5575).</title>
        <authorList>
            <person name="Spring S."/>
            <person name="Lapidus A."/>
            <person name="Schroder M."/>
            <person name="Gleim D."/>
            <person name="Sims D."/>
            <person name="Meincke L."/>
            <person name="Glavina Del Rio T."/>
            <person name="Tice H."/>
            <person name="Copeland A."/>
            <person name="Cheng J.F."/>
            <person name="Lucas S."/>
            <person name="Chen F."/>
            <person name="Nolan M."/>
            <person name="Bruce D."/>
            <person name="Goodwin L."/>
            <person name="Pitluck S."/>
            <person name="Ivanova N."/>
            <person name="Mavromatis K."/>
            <person name="Mikhailova N."/>
            <person name="Pati A."/>
            <person name="Chen A."/>
            <person name="Palaniappan K."/>
            <person name="Land M."/>
            <person name="Hauser L."/>
            <person name="Chang Y.J."/>
            <person name="Jeffries C.D."/>
            <person name="Chain P."/>
            <person name="Saunders E."/>
            <person name="Brettin T."/>
            <person name="Detter J.C."/>
            <person name="Goker M."/>
            <person name="Bristow J."/>
            <person name="Eisen J.A."/>
            <person name="Markowitz V."/>
            <person name="Hugenholtz P."/>
            <person name="Kyrpides N.C."/>
            <person name="Klenk H.P."/>
            <person name="Han C."/>
        </authorList>
    </citation>
    <scope>NUCLEOTIDE SEQUENCE [LARGE SCALE GENOMIC DNA]</scope>
    <source>
        <strain evidence="3">ATCC 49208 / DSM 771 / VKM B-1644</strain>
    </source>
</reference>
<dbReference type="GO" id="GO:0003677">
    <property type="term" value="F:DNA binding"/>
    <property type="evidence" value="ECO:0007669"/>
    <property type="project" value="InterPro"/>
</dbReference>
<dbReference type="HOGENOM" id="CLU_069064_1_0_9"/>
<dbReference type="NCBIfam" id="TIGR03830">
    <property type="entry name" value="CxxCG_CxxCG_HTH"/>
    <property type="match status" value="1"/>
</dbReference>
<protein>
    <submittedName>
        <fullName evidence="2">Putative phage-associated protein</fullName>
    </submittedName>
</protein>
<dbReference type="InterPro" id="IPR010982">
    <property type="entry name" value="Lambda_DNA-bd_dom_sf"/>
</dbReference>
<name>C8W2H4_DESAS</name>
<gene>
    <name evidence="2" type="ordered locus">Dtox_2895</name>
</gene>
<feature type="domain" description="Antitoxin SocA-like Panacea" evidence="1">
    <location>
        <begin position="195"/>
        <end position="288"/>
    </location>
</feature>
<dbReference type="Pfam" id="PF13274">
    <property type="entry name" value="SocA_Panacea"/>
    <property type="match status" value="1"/>
</dbReference>
<dbReference type="eggNOG" id="COG3600">
    <property type="taxonomic scope" value="Bacteria"/>
</dbReference>
<organism evidence="2 3">
    <name type="scientific">Desulfofarcimen acetoxidans (strain ATCC 49208 / DSM 771 / KCTC 5769 / VKM B-1644 / 5575)</name>
    <name type="common">Desulfotomaculum acetoxidans</name>
    <dbReference type="NCBI Taxonomy" id="485916"/>
    <lineage>
        <taxon>Bacteria</taxon>
        <taxon>Bacillati</taxon>
        <taxon>Bacillota</taxon>
        <taxon>Clostridia</taxon>
        <taxon>Eubacteriales</taxon>
        <taxon>Peptococcaceae</taxon>
        <taxon>Desulfofarcimen</taxon>
    </lineage>
</organism>
<keyword evidence="3" id="KW-1185">Reference proteome</keyword>
<dbReference type="AlphaFoldDB" id="C8W2H4"/>
<evidence type="ECO:0000313" key="2">
    <source>
        <dbReference type="EMBL" id="ACV63658.1"/>
    </source>
</evidence>
<dbReference type="KEGG" id="dae:Dtox_2895"/>
<dbReference type="SUPFAM" id="SSF47413">
    <property type="entry name" value="lambda repressor-like DNA-binding domains"/>
    <property type="match status" value="1"/>
</dbReference>
<dbReference type="InterPro" id="IPR025272">
    <property type="entry name" value="SocA_Panacea"/>
</dbReference>
<accession>C8W2H4</accession>
<dbReference type="EMBL" id="CP001720">
    <property type="protein sequence ID" value="ACV63658.1"/>
    <property type="molecule type" value="Genomic_DNA"/>
</dbReference>
<dbReference type="OrthoDB" id="3213544at2"/>
<proteinExistence type="predicted"/>
<sequence>MDTKSYCYYCDENVSFIIQEKIITENIKGIEFDYVANIAYCKECGEAIYIAELDDENVKRANKKYRQLHDIIQVNEIEEFLNKYNIGQKPLAKLLGWGETTITRYLQGLTPSREYSDRLRELLNDPVKMRELYEKNKGRISDVACKKLELCLNEILEPASFVASDKNASNTLNVSKFFITKIYPEAGEVITHLKLQKMVYYVQSWYLAFFQSPFFHEDCEAWVHGPVFPGLYDIYKDFGNKPITKLTRFNENIFNNDQKFILNMVWQVYGKYDAKYLEKLTHIEYPWKKVRESYKKDERSSEVIVKEDIKDYYTHIKIKHNINSIEDLNKYVSNITILD</sequence>
<dbReference type="Proteomes" id="UP000002217">
    <property type="component" value="Chromosome"/>
</dbReference>